<proteinExistence type="predicted"/>
<dbReference type="SUPFAM" id="SSF50952">
    <property type="entry name" value="Soluble quinoprotein glucose dehydrogenase"/>
    <property type="match status" value="1"/>
</dbReference>
<protein>
    <submittedName>
        <fullName evidence="2">PQQ-dependent sugar dehydrogenase</fullName>
    </submittedName>
</protein>
<dbReference type="Proteomes" id="UP000697998">
    <property type="component" value="Unassembled WGS sequence"/>
</dbReference>
<dbReference type="EMBL" id="JADJMH010000014">
    <property type="protein sequence ID" value="MBK7675925.1"/>
    <property type="molecule type" value="Genomic_DNA"/>
</dbReference>
<evidence type="ECO:0000313" key="3">
    <source>
        <dbReference type="Proteomes" id="UP000697998"/>
    </source>
</evidence>
<reference evidence="2 3" key="1">
    <citation type="submission" date="2020-10" db="EMBL/GenBank/DDBJ databases">
        <title>Connecting structure to function with the recovery of over 1000 high-quality activated sludge metagenome-assembled genomes encoding full-length rRNA genes using long-read sequencing.</title>
        <authorList>
            <person name="Singleton C.M."/>
            <person name="Petriglieri F."/>
            <person name="Kristensen J.M."/>
            <person name="Kirkegaard R.H."/>
            <person name="Michaelsen T.Y."/>
            <person name="Andersen M.H."/>
            <person name="Karst S.M."/>
            <person name="Dueholm M.S."/>
            <person name="Nielsen P.H."/>
            <person name="Albertsen M."/>
        </authorList>
    </citation>
    <scope>NUCLEOTIDE SEQUENCE [LARGE SCALE GENOMIC DNA]</scope>
    <source>
        <strain evidence="2">EsbW_18-Q3-R4-48_BATAC.285</strain>
    </source>
</reference>
<dbReference type="Gene3D" id="2.120.10.30">
    <property type="entry name" value="TolB, C-terminal domain"/>
    <property type="match status" value="1"/>
</dbReference>
<dbReference type="AlphaFoldDB" id="A0A935PYW3"/>
<dbReference type="Pfam" id="PF07995">
    <property type="entry name" value="GSDH"/>
    <property type="match status" value="1"/>
</dbReference>
<dbReference type="InterPro" id="IPR011041">
    <property type="entry name" value="Quinoprot_gluc/sorb_DH_b-prop"/>
</dbReference>
<organism evidence="2 3">
    <name type="scientific">Candidatus Accumulibacter proximus</name>
    <dbReference type="NCBI Taxonomy" id="2954385"/>
    <lineage>
        <taxon>Bacteria</taxon>
        <taxon>Pseudomonadati</taxon>
        <taxon>Pseudomonadota</taxon>
        <taxon>Betaproteobacteria</taxon>
        <taxon>Candidatus Accumulibacter</taxon>
    </lineage>
</organism>
<dbReference type="InterPro" id="IPR011042">
    <property type="entry name" value="6-blade_b-propeller_TolB-like"/>
</dbReference>
<accession>A0A935PYW3</accession>
<comment type="caution">
    <text evidence="2">The sequence shown here is derived from an EMBL/GenBank/DDBJ whole genome shotgun (WGS) entry which is preliminary data.</text>
</comment>
<evidence type="ECO:0000259" key="1">
    <source>
        <dbReference type="Pfam" id="PF07995"/>
    </source>
</evidence>
<feature type="domain" description="Glucose/Sorbosone dehydrogenase" evidence="1">
    <location>
        <begin position="57"/>
        <end position="384"/>
    </location>
</feature>
<name>A0A935PYW3_9PROT</name>
<sequence length="390" mass="43121">MHENRSQPVSTQFVVPDHWLLFAGWLLLCALWPLTAFAEVFDSEGQRVRLTILTEGLDHPWGLAFLPDRQMLVSERPGRLRLVDPDGRLDPEPVRGLPVIAAIGQGGLLDVALHPGFRDNGWVYLSYVAEGKGGYGTEVLRARLKGKTLSDVQVLFRMLPKSSGGRHFGSRLVFDRQGFLFITLGDRGDQQRAQRLDDHAGSVIRLHDDGRIPVDNPFVQQPGALPEKFTIGNRNIQGAALHPETGELWTHEHGPQGGDEINIIRAGVNYGWPVITFGRNYGTGTQIGEGTAKPGMAQPVHQWTPSIAPSGMAFYTGDRFPAWRGDLFVGALRDQMLVRLKLEGSRVVDQEQLLKAGIGRIRDVRTGPDGFIYLLTDSPRGVIARLEPAR</sequence>
<dbReference type="InterPro" id="IPR012938">
    <property type="entry name" value="Glc/Sorbosone_DH"/>
</dbReference>
<evidence type="ECO:0000313" key="2">
    <source>
        <dbReference type="EMBL" id="MBK7675925.1"/>
    </source>
</evidence>
<dbReference type="PANTHER" id="PTHR19328:SF75">
    <property type="entry name" value="ALDOSE SUGAR DEHYDROGENASE YLII"/>
    <property type="match status" value="1"/>
</dbReference>
<gene>
    <name evidence="2" type="ORF">IPJ27_14880</name>
</gene>
<dbReference type="PANTHER" id="PTHR19328">
    <property type="entry name" value="HEDGEHOG-INTERACTING PROTEIN"/>
    <property type="match status" value="1"/>
</dbReference>